<dbReference type="PANTHER" id="PTHR31193:SF1">
    <property type="entry name" value="TRANSMEMBRANE PROTEIN 268"/>
    <property type="match status" value="1"/>
</dbReference>
<dbReference type="GeneID" id="108674714"/>
<sequence length="117" mass="13039">MAEHVTPRDIIISGATITRISRDQDLKCRLLARYSQRWVKSVCQNRLRLSGDPAVNPPRSAVVGMIAAPPPLVRTSPRHCAALQCLCQFIEEHLEYKPQGKCLFCIDMAQSMHGGVL</sequence>
<dbReference type="RefSeq" id="XP_047741373.1">
    <property type="nucleotide sequence ID" value="XM_047885417.1"/>
</dbReference>
<dbReference type="Proteomes" id="UP000694843">
    <property type="component" value="Unplaced"/>
</dbReference>
<evidence type="ECO:0000313" key="1">
    <source>
        <dbReference type="Proteomes" id="UP000694843"/>
    </source>
</evidence>
<proteinExistence type="predicted"/>
<evidence type="ECO:0000313" key="2">
    <source>
        <dbReference type="RefSeq" id="XP_047741373.1"/>
    </source>
</evidence>
<organism evidence="1 2">
    <name type="scientific">Hyalella azteca</name>
    <name type="common">Amphipod</name>
    <dbReference type="NCBI Taxonomy" id="294128"/>
    <lineage>
        <taxon>Eukaryota</taxon>
        <taxon>Metazoa</taxon>
        <taxon>Ecdysozoa</taxon>
        <taxon>Arthropoda</taxon>
        <taxon>Crustacea</taxon>
        <taxon>Multicrustacea</taxon>
        <taxon>Malacostraca</taxon>
        <taxon>Eumalacostraca</taxon>
        <taxon>Peracarida</taxon>
        <taxon>Amphipoda</taxon>
        <taxon>Senticaudata</taxon>
        <taxon>Talitrida</taxon>
        <taxon>Talitroidea</taxon>
        <taxon>Hyalellidae</taxon>
        <taxon>Hyalella</taxon>
    </lineage>
</organism>
<protein>
    <submittedName>
        <fullName evidence="2">Uncharacterized protein LOC108674714</fullName>
    </submittedName>
</protein>
<dbReference type="OrthoDB" id="8184957at2759"/>
<dbReference type="OMA" id="ASARCPC"/>
<dbReference type="PANTHER" id="PTHR31193">
    <property type="entry name" value="TRANSMEMBRANE PROTEIN C9ORF91"/>
    <property type="match status" value="1"/>
</dbReference>
<name>A0A979FVV2_HYAAZ</name>
<reference evidence="2" key="1">
    <citation type="submission" date="2025-08" db="UniProtKB">
        <authorList>
            <consortium name="RefSeq"/>
        </authorList>
    </citation>
    <scope>IDENTIFICATION</scope>
    <source>
        <tissue evidence="2">Whole organism</tissue>
    </source>
</reference>
<dbReference type="InterPro" id="IPR028054">
    <property type="entry name" value="DUF4481"/>
</dbReference>
<accession>A0A979FVV2</accession>
<gene>
    <name evidence="2" type="primary">LOC108674714</name>
</gene>
<keyword evidence="1" id="KW-1185">Reference proteome</keyword>
<dbReference type="KEGG" id="hazt:108674714"/>
<dbReference type="AlphaFoldDB" id="A0A979FVV2"/>